<gene>
    <name evidence="2" type="ORF">ABOZ73_16285</name>
</gene>
<dbReference type="EMBL" id="CP158375">
    <property type="protein sequence ID" value="XDO96315.1"/>
    <property type="molecule type" value="Genomic_DNA"/>
</dbReference>
<accession>A0AB39KRS6</accession>
<protein>
    <submittedName>
        <fullName evidence="2">DUF2497 domain-containing protein</fullName>
    </submittedName>
</protein>
<feature type="compositionally biased region" description="Acidic residues" evidence="1">
    <location>
        <begin position="24"/>
        <end position="65"/>
    </location>
</feature>
<proteinExistence type="predicted"/>
<feature type="region of interest" description="Disordered" evidence="1">
    <location>
        <begin position="19"/>
        <end position="98"/>
    </location>
</feature>
<evidence type="ECO:0000256" key="1">
    <source>
        <dbReference type="SAM" id="MobiDB-lite"/>
    </source>
</evidence>
<evidence type="ECO:0000313" key="2">
    <source>
        <dbReference type="EMBL" id="XDO96315.1"/>
    </source>
</evidence>
<reference evidence="2" key="1">
    <citation type="submission" date="2024-06" db="EMBL/GenBank/DDBJ databases">
        <title>Caulobacter inopinatus, sp. nov.</title>
        <authorList>
            <person name="Donachie S.P."/>
        </authorList>
    </citation>
    <scope>NUCLEOTIDE SEQUENCE</scope>
    <source>
        <strain evidence="2">73W</strain>
    </source>
</reference>
<dbReference type="RefSeq" id="WP_369059169.1">
    <property type="nucleotide sequence ID" value="NZ_CP158375.1"/>
</dbReference>
<sequence length="177" mass="18882">MSDAQAQEPTMEEILASIRRIISEDDAPAEEAAAEEAPEPAADESSYEEYTPDTSADDAGEDVLELTEPLDAPVESHGDLDVYTPPAAAAAAEPEPALPPLAETERLVGDQAAAAAASAFTSLSAAITMPKEGRTLEDVVREMLRPMLKSWLDDNLPRIVEAQVAQEVERIARQRAG</sequence>
<dbReference type="Pfam" id="PF10691">
    <property type="entry name" value="DUF2497"/>
    <property type="match status" value="1"/>
</dbReference>
<organism evidence="2">
    <name type="scientific">Caulobacter sp. 73W</name>
    <dbReference type="NCBI Taxonomy" id="3161137"/>
    <lineage>
        <taxon>Bacteria</taxon>
        <taxon>Pseudomonadati</taxon>
        <taxon>Pseudomonadota</taxon>
        <taxon>Alphaproteobacteria</taxon>
        <taxon>Caulobacterales</taxon>
        <taxon>Caulobacteraceae</taxon>
        <taxon>Caulobacter</taxon>
    </lineage>
</organism>
<name>A0AB39KRS6_9CAUL</name>
<feature type="compositionally biased region" description="Low complexity" evidence="1">
    <location>
        <begin position="85"/>
        <end position="95"/>
    </location>
</feature>
<dbReference type="AlphaFoldDB" id="A0AB39KRS6"/>
<dbReference type="InterPro" id="IPR019632">
    <property type="entry name" value="DUF2497"/>
</dbReference>